<keyword evidence="15" id="KW-1185">Reference proteome</keyword>
<organism evidence="15 16">
    <name type="scientific">Heterocephalus glaber</name>
    <name type="common">Naked mole rat</name>
    <dbReference type="NCBI Taxonomy" id="10181"/>
    <lineage>
        <taxon>Eukaryota</taxon>
        <taxon>Metazoa</taxon>
        <taxon>Chordata</taxon>
        <taxon>Craniata</taxon>
        <taxon>Vertebrata</taxon>
        <taxon>Euteleostomi</taxon>
        <taxon>Mammalia</taxon>
        <taxon>Eutheria</taxon>
        <taxon>Euarchontoglires</taxon>
        <taxon>Glires</taxon>
        <taxon>Rodentia</taxon>
        <taxon>Hystricomorpha</taxon>
        <taxon>Bathyergidae</taxon>
        <taxon>Heterocephalus</taxon>
    </lineage>
</organism>
<dbReference type="InterPro" id="IPR042091">
    <property type="entry name" value="Ska2_N"/>
</dbReference>
<keyword evidence="5" id="KW-0963">Cytoplasm</keyword>
<comment type="similarity">
    <text evidence="3">Belongs to the SKA2 family.</text>
</comment>
<evidence type="ECO:0000256" key="3">
    <source>
        <dbReference type="ARBA" id="ARBA00010684"/>
    </source>
</evidence>
<evidence type="ECO:0000256" key="7">
    <source>
        <dbReference type="ARBA" id="ARBA00022701"/>
    </source>
</evidence>
<evidence type="ECO:0000313" key="15">
    <source>
        <dbReference type="Proteomes" id="UP000694906"/>
    </source>
</evidence>
<evidence type="ECO:0000313" key="16">
    <source>
        <dbReference type="RefSeq" id="XP_021114762.1"/>
    </source>
</evidence>
<protein>
    <recommendedName>
        <fullName evidence="13">Protein FAM33A</fullName>
    </recommendedName>
</protein>
<evidence type="ECO:0000256" key="12">
    <source>
        <dbReference type="ARBA" id="ARBA00023328"/>
    </source>
</evidence>
<comment type="subcellular location">
    <subcellularLocation>
        <location evidence="2">Chromosome</location>
        <location evidence="2">Centromere</location>
        <location evidence="2">Kinetochore</location>
    </subcellularLocation>
    <subcellularLocation>
        <location evidence="1">Cytoplasm</location>
        <location evidence="1">Cytoskeleton</location>
        <location evidence="1">Spindle</location>
    </subcellularLocation>
</comment>
<dbReference type="GO" id="GO:0008017">
    <property type="term" value="F:microtubule binding"/>
    <property type="evidence" value="ECO:0007669"/>
    <property type="project" value="InterPro"/>
</dbReference>
<dbReference type="InterPro" id="IPR026762">
    <property type="entry name" value="Ska2"/>
</dbReference>
<dbReference type="RefSeq" id="XP_021114762.1">
    <property type="nucleotide sequence ID" value="XM_021259103.1"/>
</dbReference>
<evidence type="ECO:0000256" key="13">
    <source>
        <dbReference type="ARBA" id="ARBA00029651"/>
    </source>
</evidence>
<dbReference type="GO" id="GO:0000278">
    <property type="term" value="P:mitotic cell cycle"/>
    <property type="evidence" value="ECO:0007669"/>
    <property type="project" value="TreeGrafter"/>
</dbReference>
<accession>A0AAX6SXR9</accession>
<evidence type="ECO:0000256" key="5">
    <source>
        <dbReference type="ARBA" id="ARBA00022490"/>
    </source>
</evidence>
<keyword evidence="12" id="KW-0137">Centromere</keyword>
<dbReference type="Proteomes" id="UP000694906">
    <property type="component" value="Unplaced"/>
</dbReference>
<dbReference type="CDD" id="cd12955">
    <property type="entry name" value="SKA2"/>
    <property type="match status" value="1"/>
</dbReference>
<evidence type="ECO:0000256" key="2">
    <source>
        <dbReference type="ARBA" id="ARBA00004629"/>
    </source>
</evidence>
<proteinExistence type="inferred from homology"/>
<evidence type="ECO:0000256" key="10">
    <source>
        <dbReference type="ARBA" id="ARBA00023212"/>
    </source>
</evidence>
<dbReference type="GO" id="GO:0051301">
    <property type="term" value="P:cell division"/>
    <property type="evidence" value="ECO:0007669"/>
    <property type="project" value="UniProtKB-KW"/>
</dbReference>
<dbReference type="PANTHER" id="PTHR32017:SF3">
    <property type="entry name" value="SPINDLE AND KINETOCHORE-ASSOCIATED PROTEIN 2"/>
    <property type="match status" value="1"/>
</dbReference>
<feature type="domain" description="Ska2 N-terminal" evidence="14">
    <location>
        <begin position="19"/>
        <end position="131"/>
    </location>
</feature>
<evidence type="ECO:0000256" key="4">
    <source>
        <dbReference type="ARBA" id="ARBA00022454"/>
    </source>
</evidence>
<keyword evidence="10" id="KW-0206">Cytoskeleton</keyword>
<evidence type="ECO:0000259" key="14">
    <source>
        <dbReference type="Pfam" id="PF16740"/>
    </source>
</evidence>
<keyword evidence="6" id="KW-0132">Cell division</keyword>
<evidence type="ECO:0000256" key="1">
    <source>
        <dbReference type="ARBA" id="ARBA00004186"/>
    </source>
</evidence>
<evidence type="ECO:0000256" key="6">
    <source>
        <dbReference type="ARBA" id="ARBA00022618"/>
    </source>
</evidence>
<evidence type="ECO:0000256" key="9">
    <source>
        <dbReference type="ARBA" id="ARBA00022838"/>
    </source>
</evidence>
<evidence type="ECO:0000256" key="8">
    <source>
        <dbReference type="ARBA" id="ARBA00022776"/>
    </source>
</evidence>
<dbReference type="Pfam" id="PF16740">
    <property type="entry name" value="SKA2"/>
    <property type="match status" value="1"/>
</dbReference>
<keyword evidence="7" id="KW-0493">Microtubule</keyword>
<keyword evidence="8" id="KW-0498">Mitosis</keyword>
<dbReference type="AlphaFoldDB" id="A0AAX6SXR9"/>
<name>A0AAX6SXR9_HETGA</name>
<sequence>MQSETLSQKQMKKLFNMEAGVNKLELMLQKADSDLGYIQYRLECEIKTNHPDSAVEKNPVTLLKELSAIKSRYQTLYAHFKPIASEQKETKSRIYTTLNKTMAMIQELQKHTDVELSSLTEEEKTVTEQLKSHMPHLRRSGIAKGNCNYEEINSREKQEDVSLTVHE</sequence>
<dbReference type="GO" id="GO:0005876">
    <property type="term" value="C:spindle microtubule"/>
    <property type="evidence" value="ECO:0007669"/>
    <property type="project" value="InterPro"/>
</dbReference>
<gene>
    <name evidence="16" type="primary">LOC101724174</name>
</gene>
<dbReference type="Gene3D" id="6.10.250.1380">
    <property type="match status" value="1"/>
</dbReference>
<dbReference type="GO" id="GO:0000940">
    <property type="term" value="C:outer kinetochore"/>
    <property type="evidence" value="ECO:0007669"/>
    <property type="project" value="InterPro"/>
</dbReference>
<keyword evidence="4" id="KW-0158">Chromosome</keyword>
<keyword evidence="11" id="KW-0131">Cell cycle</keyword>
<dbReference type="GeneID" id="101724174"/>
<reference evidence="16" key="1">
    <citation type="submission" date="2025-08" db="UniProtKB">
        <authorList>
            <consortium name="RefSeq"/>
        </authorList>
    </citation>
    <scope>IDENTIFICATION</scope>
</reference>
<keyword evidence="9" id="KW-0995">Kinetochore</keyword>
<evidence type="ECO:0000256" key="11">
    <source>
        <dbReference type="ARBA" id="ARBA00023306"/>
    </source>
</evidence>
<dbReference type="GO" id="GO:0007059">
    <property type="term" value="P:chromosome segregation"/>
    <property type="evidence" value="ECO:0007669"/>
    <property type="project" value="InterPro"/>
</dbReference>
<dbReference type="PANTHER" id="PTHR32017">
    <property type="entry name" value="SPINDLE AND KINETOCHORE-ASSOCIATED PROTEIN 2"/>
    <property type="match status" value="1"/>
</dbReference>